<reference evidence="1 2" key="1">
    <citation type="journal article" date="2015" name="Genome Announc.">
        <title>Complete Genome Sequence of the Novel Leech Symbiont Mucinivorans hirudinis M3T.</title>
        <authorList>
            <person name="Nelson M.C."/>
            <person name="Bomar L."/>
            <person name="Graf J."/>
        </authorList>
    </citation>
    <scope>NUCLEOTIDE SEQUENCE [LARGE SCALE GENOMIC DNA]</scope>
    <source>
        <strain evidence="2">M3</strain>
    </source>
</reference>
<protein>
    <submittedName>
        <fullName evidence="1">Uncharacterized protein</fullName>
    </submittedName>
</protein>
<dbReference type="Proteomes" id="UP000027616">
    <property type="component" value="Chromosome I"/>
</dbReference>
<accession>A0A060RD98</accession>
<gene>
    <name evidence="1" type="ORF">BN938_1951</name>
</gene>
<proteinExistence type="predicted"/>
<dbReference type="STRING" id="1433126.BN938_1951"/>
<dbReference type="HOGENOM" id="CLU_2094104_0_0_10"/>
<organism evidence="1 2">
    <name type="scientific">Mucinivorans hirudinis</name>
    <dbReference type="NCBI Taxonomy" id="1433126"/>
    <lineage>
        <taxon>Bacteria</taxon>
        <taxon>Pseudomonadati</taxon>
        <taxon>Bacteroidota</taxon>
        <taxon>Bacteroidia</taxon>
        <taxon>Bacteroidales</taxon>
        <taxon>Rikenellaceae</taxon>
        <taxon>Mucinivorans</taxon>
    </lineage>
</organism>
<dbReference type="AlphaFoldDB" id="A0A060RD98"/>
<name>A0A060RD98_9BACT</name>
<dbReference type="EMBL" id="HG934468">
    <property type="protein sequence ID" value="CDN32028.1"/>
    <property type="molecule type" value="Genomic_DNA"/>
</dbReference>
<keyword evidence="2" id="KW-1185">Reference proteome</keyword>
<evidence type="ECO:0000313" key="2">
    <source>
        <dbReference type="Proteomes" id="UP000027616"/>
    </source>
</evidence>
<evidence type="ECO:0000313" key="1">
    <source>
        <dbReference type="EMBL" id="CDN32028.1"/>
    </source>
</evidence>
<dbReference type="KEGG" id="rbc:BN938_1951"/>
<sequence>MTDQQIYAGEDLGILLRITDAGDDSPVDISQFDFEATLYNPAILNSRVTASTLAGSANELQKRDDGLLGFNVSGKQSSQFSTGRVVFEFARIDKETKKREIIVHNILEVKDSKIGR</sequence>